<evidence type="ECO:0000313" key="1">
    <source>
        <dbReference type="EMBL" id="KAI5066734.1"/>
    </source>
</evidence>
<sequence>MDDMDTRELMDVCDGMGDMKAAMKVIFNEMIVVYTSVQEVDMSLFDPGGWCVLYPFDPGGLRNPKIQRQTEKTQYVLEKAHSVDALAEDLELYARNKAEEHIMDDMDTRELMDVCDGRGHTKAVMNVIFNEMIVFYTSVQEVDMSLFDIGGWCMLYPFDPGGCI</sequence>
<keyword evidence="2" id="KW-1185">Reference proteome</keyword>
<proteinExistence type="predicted"/>
<dbReference type="AlphaFoldDB" id="A0A9D4UG39"/>
<name>A0A9D4UG39_ADICA</name>
<accession>A0A9D4UG39</accession>
<reference evidence="1" key="1">
    <citation type="submission" date="2021-01" db="EMBL/GenBank/DDBJ databases">
        <title>Adiantum capillus-veneris genome.</title>
        <authorList>
            <person name="Fang Y."/>
            <person name="Liao Q."/>
        </authorList>
    </citation>
    <scope>NUCLEOTIDE SEQUENCE</scope>
    <source>
        <strain evidence="1">H3</strain>
        <tissue evidence="1">Leaf</tissue>
    </source>
</reference>
<protein>
    <submittedName>
        <fullName evidence="1">Uncharacterized protein</fullName>
    </submittedName>
</protein>
<dbReference type="EMBL" id="JABFUD020000018">
    <property type="protein sequence ID" value="KAI5066734.1"/>
    <property type="molecule type" value="Genomic_DNA"/>
</dbReference>
<organism evidence="1 2">
    <name type="scientific">Adiantum capillus-veneris</name>
    <name type="common">Maidenhair fern</name>
    <dbReference type="NCBI Taxonomy" id="13818"/>
    <lineage>
        <taxon>Eukaryota</taxon>
        <taxon>Viridiplantae</taxon>
        <taxon>Streptophyta</taxon>
        <taxon>Embryophyta</taxon>
        <taxon>Tracheophyta</taxon>
        <taxon>Polypodiopsida</taxon>
        <taxon>Polypodiidae</taxon>
        <taxon>Polypodiales</taxon>
        <taxon>Pteridineae</taxon>
        <taxon>Pteridaceae</taxon>
        <taxon>Vittarioideae</taxon>
        <taxon>Adiantum</taxon>
    </lineage>
</organism>
<comment type="caution">
    <text evidence="1">The sequence shown here is derived from an EMBL/GenBank/DDBJ whole genome shotgun (WGS) entry which is preliminary data.</text>
</comment>
<dbReference type="Proteomes" id="UP000886520">
    <property type="component" value="Chromosome 18"/>
</dbReference>
<evidence type="ECO:0000313" key="2">
    <source>
        <dbReference type="Proteomes" id="UP000886520"/>
    </source>
</evidence>
<gene>
    <name evidence="1" type="ORF">GOP47_0019358</name>
</gene>